<sequence length="138" mass="16312">MICGLAHHSIPYTVMKEEDEKESTSRNKPLITPAPQFNTLETQQSFHHRDFDKLPISRKPLSLQRIKHFLLTMATRCDYDRAGVKDREPSQDLVAFLDRILLTDEDKDEGLSLDDFNKQSVLQKNTYHNRKQWLFYFE</sequence>
<name>A0A367JF70_RHIST</name>
<proteinExistence type="predicted"/>
<comment type="caution">
    <text evidence="2">The sequence shown here is derived from an EMBL/GenBank/DDBJ whole genome shotgun (WGS) entry which is preliminary data.</text>
</comment>
<protein>
    <submittedName>
        <fullName evidence="2">Uncharacterized protein</fullName>
    </submittedName>
</protein>
<accession>A0A367JF70</accession>
<feature type="region of interest" description="Disordered" evidence="1">
    <location>
        <begin position="14"/>
        <end position="46"/>
    </location>
</feature>
<keyword evidence="3" id="KW-1185">Reference proteome</keyword>
<dbReference type="Proteomes" id="UP000253551">
    <property type="component" value="Unassembled WGS sequence"/>
</dbReference>
<feature type="compositionally biased region" description="Basic and acidic residues" evidence="1">
    <location>
        <begin position="15"/>
        <end position="25"/>
    </location>
</feature>
<organism evidence="2 3">
    <name type="scientific">Rhizopus stolonifer</name>
    <name type="common">Rhizopus nigricans</name>
    <dbReference type="NCBI Taxonomy" id="4846"/>
    <lineage>
        <taxon>Eukaryota</taxon>
        <taxon>Fungi</taxon>
        <taxon>Fungi incertae sedis</taxon>
        <taxon>Mucoromycota</taxon>
        <taxon>Mucoromycotina</taxon>
        <taxon>Mucoromycetes</taxon>
        <taxon>Mucorales</taxon>
        <taxon>Mucorineae</taxon>
        <taxon>Rhizopodaceae</taxon>
        <taxon>Rhizopus</taxon>
    </lineage>
</organism>
<gene>
    <name evidence="2" type="ORF">CU098_009775</name>
</gene>
<feature type="compositionally biased region" description="Polar residues" evidence="1">
    <location>
        <begin position="35"/>
        <end position="45"/>
    </location>
</feature>
<reference evidence="2 3" key="1">
    <citation type="journal article" date="2018" name="G3 (Bethesda)">
        <title>Phylogenetic and Phylogenomic Definition of Rhizopus Species.</title>
        <authorList>
            <person name="Gryganskyi A.P."/>
            <person name="Golan J."/>
            <person name="Dolatabadi S."/>
            <person name="Mondo S."/>
            <person name="Robb S."/>
            <person name="Idnurm A."/>
            <person name="Muszewska A."/>
            <person name="Steczkiewicz K."/>
            <person name="Masonjones S."/>
            <person name="Liao H.L."/>
            <person name="Gajdeczka M.T."/>
            <person name="Anike F."/>
            <person name="Vuek A."/>
            <person name="Anishchenko I.M."/>
            <person name="Voigt K."/>
            <person name="de Hoog G.S."/>
            <person name="Smith M.E."/>
            <person name="Heitman J."/>
            <person name="Vilgalys R."/>
            <person name="Stajich J.E."/>
        </authorList>
    </citation>
    <scope>NUCLEOTIDE SEQUENCE [LARGE SCALE GENOMIC DNA]</scope>
    <source>
        <strain evidence="2 3">LSU 92-RS-03</strain>
    </source>
</reference>
<evidence type="ECO:0000313" key="3">
    <source>
        <dbReference type="Proteomes" id="UP000253551"/>
    </source>
</evidence>
<evidence type="ECO:0000256" key="1">
    <source>
        <dbReference type="SAM" id="MobiDB-lite"/>
    </source>
</evidence>
<dbReference type="EMBL" id="PJQM01003495">
    <property type="protein sequence ID" value="RCH88576.1"/>
    <property type="molecule type" value="Genomic_DNA"/>
</dbReference>
<evidence type="ECO:0000313" key="2">
    <source>
        <dbReference type="EMBL" id="RCH88576.1"/>
    </source>
</evidence>
<dbReference type="AlphaFoldDB" id="A0A367JF70"/>